<dbReference type="InterPro" id="IPR004864">
    <property type="entry name" value="LEA_2"/>
</dbReference>
<evidence type="ECO:0000313" key="3">
    <source>
        <dbReference type="Proteomes" id="UP000032417"/>
    </source>
</evidence>
<accession>A0A098C2E1</accession>
<feature type="domain" description="Late embryogenesis abundant protein LEA-2 subgroup" evidence="1">
    <location>
        <begin position="85"/>
        <end position="151"/>
    </location>
</feature>
<sequence>MIKRVLLIVLSAVILTGCDVVNKIGGAYQLAQSEYRYNSLSNIQLAGINIGNASAISLSNLASISTILSGSNSRQNIPFSMTLNMDVTNPNTRAAFLDALDYSISINELEFVEGKMDIPIRIQPGETVVVPIPISVDLKSIINRYSQERVASEMSGFLGITPNETTVTVKLWPKLSVGNTLIKVPAAIPVEFKFGGR</sequence>
<organism evidence="2 3">
    <name type="scientific">Fermentimonas caenicola</name>
    <dbReference type="NCBI Taxonomy" id="1562970"/>
    <lineage>
        <taxon>Bacteria</taxon>
        <taxon>Pseudomonadati</taxon>
        <taxon>Bacteroidota</taxon>
        <taxon>Bacteroidia</taxon>
        <taxon>Bacteroidales</taxon>
        <taxon>Dysgonomonadaceae</taxon>
        <taxon>Fermentimonas</taxon>
    </lineage>
</organism>
<dbReference type="OrthoDB" id="704817at2"/>
<dbReference type="Proteomes" id="UP000032417">
    <property type="component" value="Chromosome 1"/>
</dbReference>
<protein>
    <submittedName>
        <fullName evidence="2">Putative secreted protein</fullName>
    </submittedName>
</protein>
<reference evidence="2 3" key="1">
    <citation type="submission" date="2014-08" db="EMBL/GenBank/DDBJ databases">
        <authorList>
            <person name="Wibberg D."/>
        </authorList>
    </citation>
    <scope>NUCLEOTIDE SEQUENCE [LARGE SCALE GENOMIC DNA]</scope>
    <source>
        <strain evidence="3">ING2-E5B</strain>
    </source>
</reference>
<dbReference type="SUPFAM" id="SSF117070">
    <property type="entry name" value="LEA14-like"/>
    <property type="match status" value="1"/>
</dbReference>
<dbReference type="EMBL" id="LN515532">
    <property type="protein sequence ID" value="CEA16097.1"/>
    <property type="molecule type" value="Genomic_DNA"/>
</dbReference>
<dbReference type="Pfam" id="PF03168">
    <property type="entry name" value="LEA_2"/>
    <property type="match status" value="1"/>
</dbReference>
<keyword evidence="3" id="KW-1185">Reference proteome</keyword>
<dbReference type="STRING" id="1562970.ING2E5B_1348"/>
<dbReference type="HOGENOM" id="CLU_119522_0_0_10"/>
<name>A0A098C2E1_9BACT</name>
<evidence type="ECO:0000313" key="2">
    <source>
        <dbReference type="EMBL" id="CEA16097.1"/>
    </source>
</evidence>
<dbReference type="AlphaFoldDB" id="A0A098C2E1"/>
<proteinExistence type="predicted"/>
<evidence type="ECO:0000259" key="1">
    <source>
        <dbReference type="Pfam" id="PF03168"/>
    </source>
</evidence>
<dbReference type="KEGG" id="pbt:ING2E5B_1348"/>
<dbReference type="Gene3D" id="2.60.40.1820">
    <property type="match status" value="1"/>
</dbReference>
<dbReference type="PROSITE" id="PS51257">
    <property type="entry name" value="PROKAR_LIPOPROTEIN"/>
    <property type="match status" value="1"/>
</dbReference>
<gene>
    <name evidence="2" type="ORF">ING2E5B_1348</name>
</gene>